<dbReference type="Proteomes" id="UP000091969">
    <property type="component" value="Unassembled WGS sequence"/>
</dbReference>
<keyword evidence="1" id="KW-0227">DNA damage</keyword>
<comment type="caution">
    <text evidence="2">The sequence shown here is derived from an EMBL/GenBank/DDBJ whole genome shotgun (WGS) entry which is preliminary data.</text>
</comment>
<protein>
    <recommendedName>
        <fullName evidence="4">Protein ImuB</fullName>
    </recommendedName>
</protein>
<organism evidence="2 3">
    <name type="scientific">Tepidimonas fonticaldi</name>
    <dbReference type="NCBI Taxonomy" id="1101373"/>
    <lineage>
        <taxon>Bacteria</taxon>
        <taxon>Pseudomonadati</taxon>
        <taxon>Pseudomonadota</taxon>
        <taxon>Betaproteobacteria</taxon>
        <taxon>Burkholderiales</taxon>
        <taxon>Tepidimonas</taxon>
    </lineage>
</organism>
<evidence type="ECO:0000256" key="1">
    <source>
        <dbReference type="ARBA" id="ARBA00022763"/>
    </source>
</evidence>
<proteinExistence type="predicted"/>
<dbReference type="AlphaFoldDB" id="A0A1A6DUJ4"/>
<dbReference type="OrthoDB" id="625722at2"/>
<dbReference type="STRING" id="1101373.A9O67_04730"/>
<evidence type="ECO:0008006" key="4">
    <source>
        <dbReference type="Google" id="ProtNLM"/>
    </source>
</evidence>
<dbReference type="RefSeq" id="WP_068608714.1">
    <property type="nucleotide sequence ID" value="NZ_LZDH01000056.1"/>
</dbReference>
<evidence type="ECO:0000313" key="2">
    <source>
        <dbReference type="EMBL" id="OBS30351.1"/>
    </source>
</evidence>
<dbReference type="PANTHER" id="PTHR35369:SF2">
    <property type="entry name" value="BLR3025 PROTEIN"/>
    <property type="match status" value="1"/>
</dbReference>
<evidence type="ECO:0000313" key="3">
    <source>
        <dbReference type="Proteomes" id="UP000091969"/>
    </source>
</evidence>
<dbReference type="InterPro" id="IPR050356">
    <property type="entry name" value="SulA_CellDiv_inhibitor"/>
</dbReference>
<dbReference type="SUPFAM" id="SSF56672">
    <property type="entry name" value="DNA/RNA polymerases"/>
    <property type="match status" value="1"/>
</dbReference>
<keyword evidence="3" id="KW-1185">Reference proteome</keyword>
<dbReference type="EMBL" id="LZDH01000056">
    <property type="protein sequence ID" value="OBS30351.1"/>
    <property type="molecule type" value="Genomic_DNA"/>
</dbReference>
<gene>
    <name evidence="2" type="ORF">A9O67_04730</name>
</gene>
<name>A0A1A6DUJ4_9BURK</name>
<dbReference type="PANTHER" id="PTHR35369">
    <property type="entry name" value="BLR3025 PROTEIN-RELATED"/>
    <property type="match status" value="1"/>
</dbReference>
<accession>A0A1A6DUJ4</accession>
<sequence length="443" mass="48257">MPPNALWIACLPAYGSSTPEPAGPWLARYGPQPVLHEDGWLLELSASQRLFGGRAALLRRLRHEGAALGWGRLGAAPTALAALAVARATPAAGGFGHALGPDWSARLDALPASHLGPARPHRPVLDALGLRTLGDLRRCPRAGLARRTAPGLLQALDALYGQAPLALPGWQAPERFHQTLALPAPSAETAALAFAGQRLLGQLTAWLQQRQAGVLHWRLGWQGRPAATALDFRHRRPTRDTRLLRSQLHDALARTRLDAAVDGLWLETVHVVPWSPASATLLPDRPADDALSWEALLERLSARLGPARVQTVQRAAHWDPARRQRWRAALQAPLETEGRRGSDHAAAAPALALAAMATLWEPPWWLPQPRRLDTGPDGHPRLKGQRLRRVLGPQRIATGWWDTPVAWEMGVATSADGRCWWLHRHAQPGPTSPGEWRLAGVYA</sequence>
<dbReference type="InterPro" id="IPR043502">
    <property type="entry name" value="DNA/RNA_pol_sf"/>
</dbReference>
<dbReference type="GO" id="GO:0006281">
    <property type="term" value="P:DNA repair"/>
    <property type="evidence" value="ECO:0007669"/>
    <property type="project" value="TreeGrafter"/>
</dbReference>
<reference evidence="2 3" key="1">
    <citation type="submission" date="2016-06" db="EMBL/GenBank/DDBJ databases">
        <title>Genome sequence of Tepidimonas fonticaldi PL17.</title>
        <authorList>
            <person name="Pinnaka A.K."/>
        </authorList>
    </citation>
    <scope>NUCLEOTIDE SEQUENCE [LARGE SCALE GENOMIC DNA]</scope>
    <source>
        <strain evidence="2 3">PL17</strain>
    </source>
</reference>